<accession>A0A010SJU4</accession>
<dbReference type="eggNOG" id="COG2951">
    <property type="taxonomic scope" value="Bacteria"/>
</dbReference>
<dbReference type="NCBIfam" id="TIGR02283">
    <property type="entry name" value="MltB_2"/>
    <property type="match status" value="1"/>
</dbReference>
<comment type="caution">
    <text evidence="4">The sequence shown here is derived from an EMBL/GenBank/DDBJ whole genome shotgun (WGS) entry which is preliminary data.</text>
</comment>
<dbReference type="PROSITE" id="PS51257">
    <property type="entry name" value="PROKAR_LIPOPROTEIN"/>
    <property type="match status" value="1"/>
</dbReference>
<sequence>MPLCLSRRWHLRQLIAASSLVLLVACAEKPTAADAQPLQTAPAVTTPAIIPPVVPTGDNLDIQPTQTFEEWQAGFRKDALAAGIRPDVFDRAFAGVTPDMSVIRADRSQPEFTRPVWEYLDGALSAARVRKGQALLSQYAETLNTIEQRYGVDRQALVAVWGMESNFGSFQGDKSVIRSLATLAYEGRRPDFAHAQLLAALQILQQGDITPEKMLGSWAGAMGQTQFIPTTYLTHAVDFDGTGHRDIWGSPTDALASTAHYLQSSGWQKGQPWGFEVQLASGFDYSLADGAIRKSVSEWMQMGIKLPNGGVVPPGSEQLSAALLLPAGYRGPAFLILDNFRAVLKYNNSSSYALAVNLLSERFNGTGLINGEWPKDDLPLSRSERIELQNLLSASNYDAGNADGIIGANTRKAIRSAQQSFGWPADGYPTHKLLEGLRNR</sequence>
<dbReference type="GO" id="GO:0009253">
    <property type="term" value="P:peptidoglycan catabolic process"/>
    <property type="evidence" value="ECO:0007669"/>
    <property type="project" value="TreeGrafter"/>
</dbReference>
<dbReference type="InterPro" id="IPR031304">
    <property type="entry name" value="SLT_2"/>
</dbReference>
<reference evidence="4 5" key="1">
    <citation type="journal article" date="2011" name="J. Bacteriol.">
        <title>Draft genome sequence of the polycyclic aromatic hydrocarbon-degrading, genetically engineered bioluminescent bioreporter Pseudomonas fluorescens HK44.</title>
        <authorList>
            <person name="Chauhan A."/>
            <person name="Layton A.C."/>
            <person name="Williams D.E."/>
            <person name="Smartt A.E."/>
            <person name="Ripp S."/>
            <person name="Karpinets T.V."/>
            <person name="Brown S.D."/>
            <person name="Sayler G.S."/>
        </authorList>
    </citation>
    <scope>NUCLEOTIDE SEQUENCE [LARGE SCALE GENOMIC DNA]</scope>
    <source>
        <strain evidence="4 5">HK44</strain>
    </source>
</reference>
<evidence type="ECO:0000313" key="5">
    <source>
        <dbReference type="Proteomes" id="UP000022611"/>
    </source>
</evidence>
<dbReference type="Gene3D" id="1.10.101.10">
    <property type="entry name" value="PGBD-like superfamily/PGBD"/>
    <property type="match status" value="1"/>
</dbReference>
<feature type="domain" description="Transglycosylase SLT" evidence="3">
    <location>
        <begin position="68"/>
        <end position="361"/>
    </location>
</feature>
<dbReference type="InterPro" id="IPR043426">
    <property type="entry name" value="MltB-like"/>
</dbReference>
<dbReference type="RefSeq" id="WP_019693802.1">
    <property type="nucleotide sequence ID" value="NZ_AFOY02000023.1"/>
</dbReference>
<keyword evidence="1" id="KW-0732">Signal</keyword>
<evidence type="ECO:0000259" key="2">
    <source>
        <dbReference type="Pfam" id="PF01471"/>
    </source>
</evidence>
<dbReference type="EMBL" id="AFOY02000023">
    <property type="protein sequence ID" value="EXF91488.1"/>
    <property type="molecule type" value="Genomic_DNA"/>
</dbReference>
<feature type="signal peptide" evidence="1">
    <location>
        <begin position="1"/>
        <end position="35"/>
    </location>
</feature>
<dbReference type="OrthoDB" id="9772911at2"/>
<dbReference type="PATRIC" id="fig|1042209.11.peg.5727"/>
<feature type="chain" id="PRO_5001456615" evidence="1">
    <location>
        <begin position="36"/>
        <end position="440"/>
    </location>
</feature>
<gene>
    <name evidence="4" type="ORF">HK44_017810</name>
</gene>
<dbReference type="Gene3D" id="1.10.530.10">
    <property type="match status" value="1"/>
</dbReference>
<dbReference type="Pfam" id="PF01471">
    <property type="entry name" value="PG_binding_1"/>
    <property type="match status" value="1"/>
</dbReference>
<dbReference type="InterPro" id="IPR023346">
    <property type="entry name" value="Lysozyme-like_dom_sf"/>
</dbReference>
<evidence type="ECO:0000256" key="1">
    <source>
        <dbReference type="SAM" id="SignalP"/>
    </source>
</evidence>
<dbReference type="InterPro" id="IPR036365">
    <property type="entry name" value="PGBD-like_sf"/>
</dbReference>
<dbReference type="HOGENOM" id="CLU_035402_0_2_6"/>
<dbReference type="eggNOG" id="COG3409">
    <property type="taxonomic scope" value="Bacteria"/>
</dbReference>
<organism evidence="4 5">
    <name type="scientific">Pseudomonas fluorescens HK44</name>
    <dbReference type="NCBI Taxonomy" id="1042209"/>
    <lineage>
        <taxon>Bacteria</taxon>
        <taxon>Pseudomonadati</taxon>
        <taxon>Pseudomonadota</taxon>
        <taxon>Gammaproteobacteria</taxon>
        <taxon>Pseudomonadales</taxon>
        <taxon>Pseudomonadaceae</taxon>
        <taxon>Pseudomonas</taxon>
    </lineage>
</organism>
<dbReference type="Gene3D" id="1.10.8.350">
    <property type="entry name" value="Bacterial muramidase"/>
    <property type="match status" value="1"/>
</dbReference>
<dbReference type="PANTHER" id="PTHR30163:SF8">
    <property type="entry name" value="LYTIC MUREIN TRANSGLYCOSYLASE"/>
    <property type="match status" value="1"/>
</dbReference>
<name>A0A010SJU4_PSEFL</name>
<dbReference type="InterPro" id="IPR002477">
    <property type="entry name" value="Peptidoglycan-bd-like"/>
</dbReference>
<dbReference type="AlphaFoldDB" id="A0A010SJU4"/>
<proteinExistence type="predicted"/>
<dbReference type="InterPro" id="IPR036366">
    <property type="entry name" value="PGBDSf"/>
</dbReference>
<dbReference type="Proteomes" id="UP000022611">
    <property type="component" value="Unassembled WGS sequence"/>
</dbReference>
<dbReference type="SUPFAM" id="SSF53955">
    <property type="entry name" value="Lysozyme-like"/>
    <property type="match status" value="1"/>
</dbReference>
<evidence type="ECO:0000313" key="4">
    <source>
        <dbReference type="EMBL" id="EXF91488.1"/>
    </source>
</evidence>
<dbReference type="SUPFAM" id="SSF47090">
    <property type="entry name" value="PGBD-like"/>
    <property type="match status" value="1"/>
</dbReference>
<dbReference type="Pfam" id="PF13406">
    <property type="entry name" value="SLT_2"/>
    <property type="match status" value="1"/>
</dbReference>
<feature type="domain" description="Peptidoglycan binding-like" evidence="2">
    <location>
        <begin position="382"/>
        <end position="434"/>
    </location>
</feature>
<dbReference type="PANTHER" id="PTHR30163">
    <property type="entry name" value="MEMBRANE-BOUND LYTIC MUREIN TRANSGLYCOSYLASE B"/>
    <property type="match status" value="1"/>
</dbReference>
<evidence type="ECO:0000259" key="3">
    <source>
        <dbReference type="Pfam" id="PF13406"/>
    </source>
</evidence>
<protein>
    <submittedName>
        <fullName evidence="4">Murein transglycosylase</fullName>
    </submittedName>
</protein>
<dbReference type="InterPro" id="IPR011970">
    <property type="entry name" value="MltB_2"/>
</dbReference>
<dbReference type="CDD" id="cd13399">
    <property type="entry name" value="Slt35-like"/>
    <property type="match status" value="1"/>
</dbReference>
<dbReference type="GO" id="GO:0008933">
    <property type="term" value="F:peptidoglycan lytic transglycosylase activity"/>
    <property type="evidence" value="ECO:0007669"/>
    <property type="project" value="TreeGrafter"/>
</dbReference>